<proteinExistence type="predicted"/>
<dbReference type="AlphaFoldDB" id="A0AAJ0HFH9"/>
<keyword evidence="3" id="KW-1185">Reference proteome</keyword>
<gene>
    <name evidence="2" type="ORF">B0T25DRAFT_519958</name>
</gene>
<evidence type="ECO:0000256" key="1">
    <source>
        <dbReference type="SAM" id="MobiDB-lite"/>
    </source>
</evidence>
<name>A0AAJ0HFH9_9PEZI</name>
<dbReference type="EMBL" id="JAUIQD010000005">
    <property type="protein sequence ID" value="KAK3349847.1"/>
    <property type="molecule type" value="Genomic_DNA"/>
</dbReference>
<comment type="caution">
    <text evidence="2">The sequence shown here is derived from an EMBL/GenBank/DDBJ whole genome shotgun (WGS) entry which is preliminary data.</text>
</comment>
<evidence type="ECO:0000313" key="2">
    <source>
        <dbReference type="EMBL" id="KAK3349847.1"/>
    </source>
</evidence>
<sequence length="377" mass="41183">MVEWGARLDKLPNDFSDVPFRVLLYRPRRGFYPGSMISSAWKGNIEFSATAGILLERNGQQCLTCSWHLWEKLAAKHAATLGSDHPLSKVTVYQSDTLTPVGTVTERIGQTDIALIKLHDGVNFRNESLGTGFVPRCLALGSDIKYLDNFEIDSFTTGKQKLGLVGVRVKVAREPGSEHPDIMAPANSDDRLPVPGVYIHASQGIRGMDEPEITSKPFIRDSAGGSVLVRSHRLVEDPDNGSRRKKVEGPKATLPRGEVFGMMHLADITNRLAYITQYLIYVDSFTPLIQMGWTVVPLPGLPAVPNVPIQDPSGERGESPRKRLAGPRKRVRGAIVGSTCPADAQLAGTDIFFAVQSYLLAGSSISGLFAATRHGYY</sequence>
<dbReference type="Proteomes" id="UP001275084">
    <property type="component" value="Unassembled WGS sequence"/>
</dbReference>
<organism evidence="2 3">
    <name type="scientific">Lasiosphaeria hispida</name>
    <dbReference type="NCBI Taxonomy" id="260671"/>
    <lineage>
        <taxon>Eukaryota</taxon>
        <taxon>Fungi</taxon>
        <taxon>Dikarya</taxon>
        <taxon>Ascomycota</taxon>
        <taxon>Pezizomycotina</taxon>
        <taxon>Sordariomycetes</taxon>
        <taxon>Sordariomycetidae</taxon>
        <taxon>Sordariales</taxon>
        <taxon>Lasiosphaeriaceae</taxon>
        <taxon>Lasiosphaeria</taxon>
    </lineage>
</organism>
<reference evidence="2" key="2">
    <citation type="submission" date="2023-06" db="EMBL/GenBank/DDBJ databases">
        <authorList>
            <consortium name="Lawrence Berkeley National Laboratory"/>
            <person name="Haridas S."/>
            <person name="Hensen N."/>
            <person name="Bonometti L."/>
            <person name="Westerberg I."/>
            <person name="Brannstrom I.O."/>
            <person name="Guillou S."/>
            <person name="Cros-Aarteil S."/>
            <person name="Calhoun S."/>
            <person name="Kuo A."/>
            <person name="Mondo S."/>
            <person name="Pangilinan J."/>
            <person name="Riley R."/>
            <person name="Labutti K."/>
            <person name="Andreopoulos B."/>
            <person name="Lipzen A."/>
            <person name="Chen C."/>
            <person name="Yanf M."/>
            <person name="Daum C."/>
            <person name="Ng V."/>
            <person name="Clum A."/>
            <person name="Steindorff A."/>
            <person name="Ohm R."/>
            <person name="Martin F."/>
            <person name="Silar P."/>
            <person name="Natvig D."/>
            <person name="Lalanne C."/>
            <person name="Gautier V."/>
            <person name="Ament-Velasquez S.L."/>
            <person name="Kruys A."/>
            <person name="Hutchinson M.I."/>
            <person name="Powell A.J."/>
            <person name="Barry K."/>
            <person name="Miller A.N."/>
            <person name="Grigoriev I.V."/>
            <person name="Debuchy R."/>
            <person name="Gladieux P."/>
            <person name="Thoren M.H."/>
            <person name="Johannesson H."/>
        </authorList>
    </citation>
    <scope>NUCLEOTIDE SEQUENCE</scope>
    <source>
        <strain evidence="2">CBS 955.72</strain>
    </source>
</reference>
<accession>A0AAJ0HFH9</accession>
<protein>
    <submittedName>
        <fullName evidence="2">Uncharacterized protein</fullName>
    </submittedName>
</protein>
<reference evidence="2" key="1">
    <citation type="journal article" date="2023" name="Mol. Phylogenet. Evol.">
        <title>Genome-scale phylogeny and comparative genomics of the fungal order Sordariales.</title>
        <authorList>
            <person name="Hensen N."/>
            <person name="Bonometti L."/>
            <person name="Westerberg I."/>
            <person name="Brannstrom I.O."/>
            <person name="Guillou S."/>
            <person name="Cros-Aarteil S."/>
            <person name="Calhoun S."/>
            <person name="Haridas S."/>
            <person name="Kuo A."/>
            <person name="Mondo S."/>
            <person name="Pangilinan J."/>
            <person name="Riley R."/>
            <person name="LaButti K."/>
            <person name="Andreopoulos B."/>
            <person name="Lipzen A."/>
            <person name="Chen C."/>
            <person name="Yan M."/>
            <person name="Daum C."/>
            <person name="Ng V."/>
            <person name="Clum A."/>
            <person name="Steindorff A."/>
            <person name="Ohm R.A."/>
            <person name="Martin F."/>
            <person name="Silar P."/>
            <person name="Natvig D.O."/>
            <person name="Lalanne C."/>
            <person name="Gautier V."/>
            <person name="Ament-Velasquez S.L."/>
            <person name="Kruys A."/>
            <person name="Hutchinson M.I."/>
            <person name="Powell A.J."/>
            <person name="Barry K."/>
            <person name="Miller A.N."/>
            <person name="Grigoriev I.V."/>
            <person name="Debuchy R."/>
            <person name="Gladieux P."/>
            <person name="Hiltunen Thoren M."/>
            <person name="Johannesson H."/>
        </authorList>
    </citation>
    <scope>NUCLEOTIDE SEQUENCE</scope>
    <source>
        <strain evidence="2">CBS 955.72</strain>
    </source>
</reference>
<evidence type="ECO:0000313" key="3">
    <source>
        <dbReference type="Proteomes" id="UP001275084"/>
    </source>
</evidence>
<feature type="region of interest" description="Disordered" evidence="1">
    <location>
        <begin position="306"/>
        <end position="327"/>
    </location>
</feature>